<protein>
    <submittedName>
        <fullName evidence="1">Uncharacterized protein</fullName>
    </submittedName>
</protein>
<dbReference type="AlphaFoldDB" id="A0A182IZS0"/>
<proteinExistence type="predicted"/>
<name>A0A182IZS0_ANOAO</name>
<sequence length="187" mass="21056">MGVSEWSTAHNNFLDNPLDHRWHLPVGDSTQYVQSVPELDDPVELADEGVDEPEAEQPACSWSAGGGSGFDFFFRLLVELRSWIISKLAPSAAPLRPRFRCCCCCCCWWRPFASTSTSLRSLSIGEGGCFFRPLPLVLPSLWRDDFLRRDRAHGHVEDELIVMLKSRCKMSVSYKEANAHNAHPTAM</sequence>
<dbReference type="EnsemblMetazoa" id="AATE008596-RA">
    <property type="protein sequence ID" value="AATE008596-PA.1"/>
    <property type="gene ID" value="AATE008596"/>
</dbReference>
<reference evidence="1" key="1">
    <citation type="submission" date="2022-08" db="UniProtKB">
        <authorList>
            <consortium name="EnsemblMetazoa"/>
        </authorList>
    </citation>
    <scope>IDENTIFICATION</scope>
    <source>
        <strain evidence="1">EBRO</strain>
    </source>
</reference>
<evidence type="ECO:0000313" key="1">
    <source>
        <dbReference type="EnsemblMetazoa" id="AATE008596-PA.1"/>
    </source>
</evidence>
<organism evidence="1">
    <name type="scientific">Anopheles atroparvus</name>
    <name type="common">European mosquito</name>
    <dbReference type="NCBI Taxonomy" id="41427"/>
    <lineage>
        <taxon>Eukaryota</taxon>
        <taxon>Metazoa</taxon>
        <taxon>Ecdysozoa</taxon>
        <taxon>Arthropoda</taxon>
        <taxon>Hexapoda</taxon>
        <taxon>Insecta</taxon>
        <taxon>Pterygota</taxon>
        <taxon>Neoptera</taxon>
        <taxon>Endopterygota</taxon>
        <taxon>Diptera</taxon>
        <taxon>Nematocera</taxon>
        <taxon>Culicoidea</taxon>
        <taxon>Culicidae</taxon>
        <taxon>Anophelinae</taxon>
        <taxon>Anopheles</taxon>
    </lineage>
</organism>
<accession>A0A182IZS0</accession>
<dbReference type="VEuPathDB" id="VectorBase:AATE008596"/>